<organism evidence="2">
    <name type="scientific">Leptocylindrus danicus</name>
    <dbReference type="NCBI Taxonomy" id="163516"/>
    <lineage>
        <taxon>Eukaryota</taxon>
        <taxon>Sar</taxon>
        <taxon>Stramenopiles</taxon>
        <taxon>Ochrophyta</taxon>
        <taxon>Bacillariophyta</taxon>
        <taxon>Coscinodiscophyceae</taxon>
        <taxon>Chaetocerotophycidae</taxon>
        <taxon>Leptocylindrales</taxon>
        <taxon>Leptocylindraceae</taxon>
        <taxon>Leptocylindrus</taxon>
    </lineage>
</organism>
<dbReference type="EMBL" id="HBGY01001715">
    <property type="protein sequence ID" value="CAD9557504.1"/>
    <property type="molecule type" value="Transcribed_RNA"/>
</dbReference>
<evidence type="ECO:0000256" key="1">
    <source>
        <dbReference type="SAM" id="Phobius"/>
    </source>
</evidence>
<feature type="transmembrane region" description="Helical" evidence="1">
    <location>
        <begin position="42"/>
        <end position="63"/>
    </location>
</feature>
<accession>A0A7S2JTY3</accession>
<protein>
    <recommendedName>
        <fullName evidence="3">Sulfotransferase domain-containing protein</fullName>
    </recommendedName>
</protein>
<dbReference type="Gene3D" id="3.40.50.300">
    <property type="entry name" value="P-loop containing nucleotide triphosphate hydrolases"/>
    <property type="match status" value="1"/>
</dbReference>
<dbReference type="SUPFAM" id="SSF52540">
    <property type="entry name" value="P-loop containing nucleoside triphosphate hydrolases"/>
    <property type="match status" value="1"/>
</dbReference>
<gene>
    <name evidence="2" type="ORF">LDAN0321_LOCUS1171</name>
</gene>
<sequence>MLKQIKGRIFQIPRRRRSMILPSSHASSNSIHYALQRLSDETVAICLLIVTIILVGCTFMVFISSVNLDIEASSPKSMDFSSTKGGGAIASNQSYKVADGRHVETESSSVPNLIDFYVAGFPKSGTTSLLYAFNAHNETSISGEEYCGLDKRKFSTDESISHLKRHVFDHLDLIPNVKRGVKCPTSIFDAVGLRRLSEVSPGIKVLVGVRNPVKFFTSFYNYRVTEMYDRGERYYIPPPETLIKSEWKKVSADMARFELSLLQYNKTGTNQDQLNKLVEMKKSVQSIPSRIFIYDIEQLEDKDEERAAQFRSDMQHFLGLTESLEPFPHENVNRRKKQHSHPEYVDICHSAHDGLRKFLLNQASETGKWIKEEFIFSPDVIAGGKDYFLELVSRWNEDYCRENN</sequence>
<name>A0A7S2JTY3_9STRA</name>
<proteinExistence type="predicted"/>
<keyword evidence="1" id="KW-1133">Transmembrane helix</keyword>
<dbReference type="InterPro" id="IPR027417">
    <property type="entry name" value="P-loop_NTPase"/>
</dbReference>
<evidence type="ECO:0000313" key="2">
    <source>
        <dbReference type="EMBL" id="CAD9557504.1"/>
    </source>
</evidence>
<keyword evidence="1" id="KW-0812">Transmembrane</keyword>
<reference evidence="2" key="1">
    <citation type="submission" date="2021-01" db="EMBL/GenBank/DDBJ databases">
        <authorList>
            <person name="Corre E."/>
            <person name="Pelletier E."/>
            <person name="Niang G."/>
            <person name="Scheremetjew M."/>
            <person name="Finn R."/>
            <person name="Kale V."/>
            <person name="Holt S."/>
            <person name="Cochrane G."/>
            <person name="Meng A."/>
            <person name="Brown T."/>
            <person name="Cohen L."/>
        </authorList>
    </citation>
    <scope>NUCLEOTIDE SEQUENCE</scope>
    <source>
        <strain evidence="2">B650</strain>
    </source>
</reference>
<keyword evidence="1" id="KW-0472">Membrane</keyword>
<evidence type="ECO:0008006" key="3">
    <source>
        <dbReference type="Google" id="ProtNLM"/>
    </source>
</evidence>
<dbReference type="AlphaFoldDB" id="A0A7S2JTY3"/>